<protein>
    <recommendedName>
        <fullName evidence="4">Centromere-binding protein ParB C-terminal domain-containing protein</fullName>
    </recommendedName>
</protein>
<dbReference type="AlphaFoldDB" id="A6WGZ7"/>
<evidence type="ECO:0008006" key="4">
    <source>
        <dbReference type="Google" id="ProtNLM"/>
    </source>
</evidence>
<keyword evidence="3" id="KW-1185">Reference proteome</keyword>
<sequence>MSEDPETHDSPLADPFGSEPRNGKAGHIGKESVESPAAPLAEARRGGRYNPDRSTGLRAHSHYTPKELEERAKNAWYWTQLEVDGFNTKSELVIAGMTLMCELLEEQYNDGQLFPPAPEQTRRGPSPAGSARQSQAMRAYWNRRRTPDQEPQGGADPAPAASASPLTIEGSLGSSAGGEEPPSAALGA</sequence>
<dbReference type="HOGENOM" id="CLU_1439329_0_0_11"/>
<name>A6WGZ7_KINRD</name>
<proteinExistence type="predicted"/>
<dbReference type="Proteomes" id="UP000001116">
    <property type="component" value="Plasmid pKRAD01"/>
</dbReference>
<feature type="compositionally biased region" description="Basic and acidic residues" evidence="1">
    <location>
        <begin position="1"/>
        <end position="11"/>
    </location>
</feature>
<organism evidence="2 3">
    <name type="scientific">Kineococcus radiotolerans (strain ATCC BAA-149 / DSM 14245 / SRS30216)</name>
    <dbReference type="NCBI Taxonomy" id="266940"/>
    <lineage>
        <taxon>Bacteria</taxon>
        <taxon>Bacillati</taxon>
        <taxon>Actinomycetota</taxon>
        <taxon>Actinomycetes</taxon>
        <taxon>Kineosporiales</taxon>
        <taxon>Kineosporiaceae</taxon>
        <taxon>Kineococcus</taxon>
    </lineage>
</organism>
<geneLocation type="plasmid" evidence="2 3">
    <name>pKRAD01</name>
</geneLocation>
<evidence type="ECO:0000313" key="3">
    <source>
        <dbReference type="Proteomes" id="UP000001116"/>
    </source>
</evidence>
<reference evidence="3" key="1">
    <citation type="journal article" date="2008" name="PLoS ONE">
        <title>Survival in nuclear waste, extreme resistance, and potential applications gleaned from the genome sequence of Kineococcus radiotolerans SRS30216.</title>
        <authorList>
            <person name="Bagwell C.E."/>
            <person name="Bhat S."/>
            <person name="Hawkins G.M."/>
            <person name="Smith B.W."/>
            <person name="Biswas T."/>
            <person name="Hoover T.R."/>
            <person name="Saunders E."/>
            <person name="Han C.S."/>
            <person name="Tsodikov O.V."/>
            <person name="Shimkets L.J."/>
        </authorList>
    </citation>
    <scope>NUCLEOTIDE SEQUENCE [LARGE SCALE GENOMIC DNA]</scope>
    <source>
        <strain evidence="3">ATCC BAA-149 / DSM 14245 / SRS30216</strain>
    </source>
</reference>
<keyword evidence="2" id="KW-0614">Plasmid</keyword>
<gene>
    <name evidence="2" type="ordered locus">Krad_4627</name>
</gene>
<evidence type="ECO:0000313" key="2">
    <source>
        <dbReference type="EMBL" id="ABS06086.1"/>
    </source>
</evidence>
<feature type="region of interest" description="Disordered" evidence="1">
    <location>
        <begin position="111"/>
        <end position="188"/>
    </location>
</feature>
<dbReference type="EMBL" id="CP000751">
    <property type="protein sequence ID" value="ABS06086.1"/>
    <property type="molecule type" value="Genomic_DNA"/>
</dbReference>
<dbReference type="KEGG" id="kra:Krad_4627"/>
<dbReference type="Gene3D" id="6.10.180.30">
    <property type="match status" value="1"/>
</dbReference>
<accession>A6WGZ7</accession>
<evidence type="ECO:0000256" key="1">
    <source>
        <dbReference type="SAM" id="MobiDB-lite"/>
    </source>
</evidence>
<feature type="compositionally biased region" description="Low complexity" evidence="1">
    <location>
        <begin position="155"/>
        <end position="188"/>
    </location>
</feature>
<dbReference type="OrthoDB" id="5068673at2"/>
<feature type="region of interest" description="Disordered" evidence="1">
    <location>
        <begin position="1"/>
        <end position="65"/>
    </location>
</feature>
<dbReference type="RefSeq" id="WP_012001936.1">
    <property type="nucleotide sequence ID" value="NC_009806.1"/>
</dbReference>